<sequence>MMLVGNVFVCFITAFSCFTLLELAESKLPQEEVDALQQITTTMGAKYWRFNNDACRIEMVGVTEKPPKGAQSNTDCECYFENNTVCHVVKLMLKGYSLPGLLPPQLVKLPYLREIDFAYNYLNGTIPPEWASTKLTYISVLVNRLSGQIPKELGNITTLTYLSLESNKFSGILPIELGNLINLQTFRINDNNFNGTLPDWVQNWKQLRRLEMHSSGLEGPIPSNISQLYNLNELRISDLNGPIQEFPLLRNMTGIVRLYVESFIIKYF</sequence>
<feature type="signal peptide" evidence="2">
    <location>
        <begin position="1"/>
        <end position="26"/>
    </location>
</feature>
<dbReference type="EMBL" id="CM007654">
    <property type="protein sequence ID" value="ONI10800.1"/>
    <property type="molecule type" value="Genomic_DNA"/>
</dbReference>
<dbReference type="PANTHER" id="PTHR48006:SF72">
    <property type="entry name" value="LRR RECEPTOR-LIKE SERINE_THREONINE-PROTEIN KINASE RFK1-RELATED"/>
    <property type="match status" value="1"/>
</dbReference>
<organism evidence="3 4">
    <name type="scientific">Prunus persica</name>
    <name type="common">Peach</name>
    <name type="synonym">Amygdalus persica</name>
    <dbReference type="NCBI Taxonomy" id="3760"/>
    <lineage>
        <taxon>Eukaryota</taxon>
        <taxon>Viridiplantae</taxon>
        <taxon>Streptophyta</taxon>
        <taxon>Embryophyta</taxon>
        <taxon>Tracheophyta</taxon>
        <taxon>Spermatophyta</taxon>
        <taxon>Magnoliopsida</taxon>
        <taxon>eudicotyledons</taxon>
        <taxon>Gunneridae</taxon>
        <taxon>Pentapetalae</taxon>
        <taxon>rosids</taxon>
        <taxon>fabids</taxon>
        <taxon>Rosales</taxon>
        <taxon>Rosaceae</taxon>
        <taxon>Amygdaloideae</taxon>
        <taxon>Amygdaleae</taxon>
        <taxon>Prunus</taxon>
    </lineage>
</organism>
<gene>
    <name evidence="3" type="ORF">PRUPE_4G069000</name>
</gene>
<dbReference type="InterPro" id="IPR032675">
    <property type="entry name" value="LRR_dom_sf"/>
</dbReference>
<keyword evidence="4" id="KW-1185">Reference proteome</keyword>
<reference evidence="3 4" key="1">
    <citation type="journal article" date="2013" name="Nat. Genet.">
        <title>The high-quality draft genome of peach (Prunus persica) identifies unique patterns of genetic diversity, domestication and genome evolution.</title>
        <authorList>
            <consortium name="International Peach Genome Initiative"/>
            <person name="Verde I."/>
            <person name="Abbott A.G."/>
            <person name="Scalabrin S."/>
            <person name="Jung S."/>
            <person name="Shu S."/>
            <person name="Marroni F."/>
            <person name="Zhebentyayeva T."/>
            <person name="Dettori M.T."/>
            <person name="Grimwood J."/>
            <person name="Cattonaro F."/>
            <person name="Zuccolo A."/>
            <person name="Rossini L."/>
            <person name="Jenkins J."/>
            <person name="Vendramin E."/>
            <person name="Meisel L.A."/>
            <person name="Decroocq V."/>
            <person name="Sosinski B."/>
            <person name="Prochnik S."/>
            <person name="Mitros T."/>
            <person name="Policriti A."/>
            <person name="Cipriani G."/>
            <person name="Dondini L."/>
            <person name="Ficklin S."/>
            <person name="Goodstein D.M."/>
            <person name="Xuan P."/>
            <person name="Del Fabbro C."/>
            <person name="Aramini V."/>
            <person name="Copetti D."/>
            <person name="Gonzalez S."/>
            <person name="Horner D.S."/>
            <person name="Falchi R."/>
            <person name="Lucas S."/>
            <person name="Mica E."/>
            <person name="Maldonado J."/>
            <person name="Lazzari B."/>
            <person name="Bielenberg D."/>
            <person name="Pirona R."/>
            <person name="Miculan M."/>
            <person name="Barakat A."/>
            <person name="Testolin R."/>
            <person name="Stella A."/>
            <person name="Tartarini S."/>
            <person name="Tonutti P."/>
            <person name="Arus P."/>
            <person name="Orellana A."/>
            <person name="Wells C."/>
            <person name="Main D."/>
            <person name="Vizzotto G."/>
            <person name="Silva H."/>
            <person name="Salamini F."/>
            <person name="Schmutz J."/>
            <person name="Morgante M."/>
            <person name="Rokhsar D.S."/>
        </authorList>
    </citation>
    <scope>NUCLEOTIDE SEQUENCE [LARGE SCALE GENOMIC DNA]</scope>
    <source>
        <strain evidence="4">cv. Nemared</strain>
    </source>
</reference>
<evidence type="ECO:0000256" key="1">
    <source>
        <dbReference type="ARBA" id="ARBA00004479"/>
    </source>
</evidence>
<dbReference type="Gramene" id="ONI10800">
    <property type="protein sequence ID" value="ONI10800"/>
    <property type="gene ID" value="PRUPE_4G069000"/>
</dbReference>
<feature type="chain" id="PRO_5012377354" description="Leucine-rich repeat-containing N-terminal plant-type domain-containing protein" evidence="2">
    <location>
        <begin position="27"/>
        <end position="268"/>
    </location>
</feature>
<dbReference type="STRING" id="3760.A0A251PID3"/>
<dbReference type="AlphaFoldDB" id="A0A251PID3"/>
<proteinExistence type="predicted"/>
<dbReference type="Pfam" id="PF00560">
    <property type="entry name" value="LRR_1"/>
    <property type="match status" value="3"/>
</dbReference>
<evidence type="ECO:0000313" key="4">
    <source>
        <dbReference type="Proteomes" id="UP000006882"/>
    </source>
</evidence>
<accession>A0A251PID3</accession>
<dbReference type="PANTHER" id="PTHR48006">
    <property type="entry name" value="LEUCINE-RICH REPEAT-CONTAINING PROTEIN DDB_G0281931-RELATED"/>
    <property type="match status" value="1"/>
</dbReference>
<keyword evidence="2" id="KW-0732">Signal</keyword>
<dbReference type="SUPFAM" id="SSF52058">
    <property type="entry name" value="L domain-like"/>
    <property type="match status" value="1"/>
</dbReference>
<evidence type="ECO:0008006" key="5">
    <source>
        <dbReference type="Google" id="ProtNLM"/>
    </source>
</evidence>
<comment type="subcellular location">
    <subcellularLocation>
        <location evidence="1">Membrane</location>
        <topology evidence="1">Single-pass type I membrane protein</topology>
    </subcellularLocation>
</comment>
<dbReference type="Gene3D" id="3.80.10.10">
    <property type="entry name" value="Ribonuclease Inhibitor"/>
    <property type="match status" value="1"/>
</dbReference>
<dbReference type="GO" id="GO:0016020">
    <property type="term" value="C:membrane"/>
    <property type="evidence" value="ECO:0007669"/>
    <property type="project" value="UniProtKB-SubCell"/>
</dbReference>
<evidence type="ECO:0000313" key="3">
    <source>
        <dbReference type="EMBL" id="ONI10800.1"/>
    </source>
</evidence>
<dbReference type="FunFam" id="3.80.10.10:FF:000452">
    <property type="entry name" value="Probable LRR receptor-like serine/threonine-protein kinase RFK1"/>
    <property type="match status" value="1"/>
</dbReference>
<dbReference type="InterPro" id="IPR001611">
    <property type="entry name" value="Leu-rich_rpt"/>
</dbReference>
<name>A0A251PID3_PRUPE</name>
<dbReference type="InterPro" id="IPR051824">
    <property type="entry name" value="LRR_Rcpt-Like_S/T_Kinase"/>
</dbReference>
<protein>
    <recommendedName>
        <fullName evidence="5">Leucine-rich repeat-containing N-terminal plant-type domain-containing protein</fullName>
    </recommendedName>
</protein>
<evidence type="ECO:0000256" key="2">
    <source>
        <dbReference type="SAM" id="SignalP"/>
    </source>
</evidence>
<dbReference type="Proteomes" id="UP000006882">
    <property type="component" value="Chromosome G4"/>
</dbReference>